<dbReference type="GO" id="GO:0004518">
    <property type="term" value="F:nuclease activity"/>
    <property type="evidence" value="ECO:0007669"/>
    <property type="project" value="UniProtKB-KW"/>
</dbReference>
<evidence type="ECO:0000313" key="9">
    <source>
        <dbReference type="EMBL" id="KAJ8018434.1"/>
    </source>
</evidence>
<dbReference type="PANTHER" id="PTHR22930:SF85">
    <property type="entry name" value="GH03217P-RELATED"/>
    <property type="match status" value="1"/>
</dbReference>
<keyword evidence="5" id="KW-0479">Metal-binding</keyword>
<protein>
    <submittedName>
        <fullName evidence="9">Protein ANTAGONIST OF LIKE HETEROCHROMATIN PROTEIN 1</fullName>
    </submittedName>
</protein>
<evidence type="ECO:0000313" key="10">
    <source>
        <dbReference type="Proteomes" id="UP001152320"/>
    </source>
</evidence>
<keyword evidence="7" id="KW-0539">Nucleus</keyword>
<dbReference type="InterPro" id="IPR045249">
    <property type="entry name" value="HARBI1-like"/>
</dbReference>
<gene>
    <name evidence="9" type="ORF">HOLleu_43582</name>
</gene>
<evidence type="ECO:0000256" key="4">
    <source>
        <dbReference type="ARBA" id="ARBA00022722"/>
    </source>
</evidence>
<reference evidence="9" key="1">
    <citation type="submission" date="2021-10" db="EMBL/GenBank/DDBJ databases">
        <title>Tropical sea cucumber genome reveals ecological adaptation and Cuvierian tubules defense mechanism.</title>
        <authorList>
            <person name="Chen T."/>
        </authorList>
    </citation>
    <scope>NUCLEOTIDE SEQUENCE</scope>
    <source>
        <strain evidence="9">Nanhai2018</strain>
        <tissue evidence="9">Muscle</tissue>
    </source>
</reference>
<comment type="caution">
    <text evidence="9">The sequence shown here is derived from an EMBL/GenBank/DDBJ whole genome shotgun (WGS) entry which is preliminary data.</text>
</comment>
<comment type="cofactor">
    <cofactor evidence="1">
        <name>a divalent metal cation</name>
        <dbReference type="ChEBI" id="CHEBI:60240"/>
    </cofactor>
</comment>
<feature type="domain" description="DDE Tnp4" evidence="8">
    <location>
        <begin position="214"/>
        <end position="377"/>
    </location>
</feature>
<evidence type="ECO:0000256" key="5">
    <source>
        <dbReference type="ARBA" id="ARBA00022723"/>
    </source>
</evidence>
<evidence type="ECO:0000256" key="1">
    <source>
        <dbReference type="ARBA" id="ARBA00001968"/>
    </source>
</evidence>
<comment type="similarity">
    <text evidence="3">Belongs to the HARBI1 family.</text>
</comment>
<keyword evidence="10" id="KW-1185">Reference proteome</keyword>
<dbReference type="OrthoDB" id="6627079at2759"/>
<dbReference type="Pfam" id="PF13359">
    <property type="entry name" value="DDE_Tnp_4"/>
    <property type="match status" value="1"/>
</dbReference>
<proteinExistence type="inferred from homology"/>
<dbReference type="GO" id="GO:0016787">
    <property type="term" value="F:hydrolase activity"/>
    <property type="evidence" value="ECO:0007669"/>
    <property type="project" value="UniProtKB-KW"/>
</dbReference>
<evidence type="ECO:0000256" key="6">
    <source>
        <dbReference type="ARBA" id="ARBA00022801"/>
    </source>
</evidence>
<dbReference type="Proteomes" id="UP001152320">
    <property type="component" value="Unassembled WGS sequence"/>
</dbReference>
<dbReference type="GO" id="GO:0005634">
    <property type="term" value="C:nucleus"/>
    <property type="evidence" value="ECO:0007669"/>
    <property type="project" value="UniProtKB-SubCell"/>
</dbReference>
<dbReference type="PANTHER" id="PTHR22930">
    <property type="match status" value="1"/>
</dbReference>
<dbReference type="AlphaFoldDB" id="A0A9Q0YDM2"/>
<accession>A0A9Q0YDM2</accession>
<dbReference type="InterPro" id="IPR027806">
    <property type="entry name" value="HARBI1_dom"/>
</dbReference>
<evidence type="ECO:0000256" key="3">
    <source>
        <dbReference type="ARBA" id="ARBA00006958"/>
    </source>
</evidence>
<evidence type="ECO:0000256" key="2">
    <source>
        <dbReference type="ARBA" id="ARBA00004123"/>
    </source>
</evidence>
<name>A0A9Q0YDM2_HOLLE</name>
<evidence type="ECO:0000256" key="7">
    <source>
        <dbReference type="ARBA" id="ARBA00023242"/>
    </source>
</evidence>
<evidence type="ECO:0000259" key="8">
    <source>
        <dbReference type="Pfam" id="PF13359"/>
    </source>
</evidence>
<organism evidence="9 10">
    <name type="scientific">Holothuria leucospilota</name>
    <name type="common">Black long sea cucumber</name>
    <name type="synonym">Mertensiothuria leucospilota</name>
    <dbReference type="NCBI Taxonomy" id="206669"/>
    <lineage>
        <taxon>Eukaryota</taxon>
        <taxon>Metazoa</taxon>
        <taxon>Echinodermata</taxon>
        <taxon>Eleutherozoa</taxon>
        <taxon>Echinozoa</taxon>
        <taxon>Holothuroidea</taxon>
        <taxon>Aspidochirotacea</taxon>
        <taxon>Aspidochirotida</taxon>
        <taxon>Holothuriidae</taxon>
        <taxon>Holothuria</taxon>
    </lineage>
</organism>
<dbReference type="GO" id="GO:0046872">
    <property type="term" value="F:metal ion binding"/>
    <property type="evidence" value="ECO:0007669"/>
    <property type="project" value="UniProtKB-KW"/>
</dbReference>
<keyword evidence="6" id="KW-0378">Hydrolase</keyword>
<comment type="subcellular location">
    <subcellularLocation>
        <location evidence="2">Nucleus</location>
    </subcellularLocation>
</comment>
<sequence length="427" mass="49396">MEVNIAVLASLLVLLSQLRVLLHRRQLTNALLIRRRYLLRAARRRNRFNIGLVRLYLHLLTVAATGIGFDREVLHRSVWVIQRTNAVWDEMILTLTNERWRHHFRINKDTFQFVCDSLRPILQRNRTRFRRPITVEKRVAIALWRMATNVEFRTLSTLFGVGRSTACKITHEVASALRTVFEQEYLQFPEGDALMDIVHGFETRWGFPQVAGAIDGSHIPILAPVDFPNDYYNRKGHHSIVLQAVVDYRYRFTDVFIGWPGSVHDARILSNSDIFMRGQEGTLFPERNRNINGVEVPIMLLGDAAYPLLPWLMKGFSDAGQLTREQQEFNYRLSRARMVVECAFGRLKARWRCLLKRNDSDISKIPTLVFACCILHNICEEMGDPINPVWLEEHEAVGRVAFAANNNRHPGGEAIRRTLVQYFADGH</sequence>
<dbReference type="EMBL" id="JAIZAY010000369">
    <property type="protein sequence ID" value="KAJ8018434.1"/>
    <property type="molecule type" value="Genomic_DNA"/>
</dbReference>
<keyword evidence="4" id="KW-0540">Nuclease</keyword>